<evidence type="ECO:0000313" key="11">
    <source>
        <dbReference type="EMBL" id="CAE0148934.1"/>
    </source>
</evidence>
<keyword evidence="6 8" id="KW-0333">Golgi apparatus</keyword>
<dbReference type="GO" id="GO:0006888">
    <property type="term" value="P:endoplasmic reticulum to Golgi vesicle-mediated transport"/>
    <property type="evidence" value="ECO:0007669"/>
    <property type="project" value="TreeGrafter"/>
</dbReference>
<accession>A0A7S3FHC0</accession>
<evidence type="ECO:0000256" key="8">
    <source>
        <dbReference type="RuleBase" id="RU364018"/>
    </source>
</evidence>
<dbReference type="SUPFAM" id="SSF49447">
    <property type="entry name" value="Second domain of Mu2 adaptin subunit (ap50) of ap2 adaptor"/>
    <property type="match status" value="1"/>
</dbReference>
<comment type="subunit">
    <text evidence="8">Oligomeric complex that consists of at least the alpha, beta, beta', gamma, delta, epsilon and zeta subunits.</text>
</comment>
<keyword evidence="4 8" id="KW-0931">ER-Golgi transport</keyword>
<keyword evidence="2 8" id="KW-0813">Transport</keyword>
<comment type="similarity">
    <text evidence="1 8">Belongs to the adaptor complexes medium subunit family. Delta-COP subfamily.</text>
</comment>
<gene>
    <name evidence="11" type="ORF">PSIN1315_LOCUS12062</name>
</gene>
<dbReference type="GO" id="GO:0015031">
    <property type="term" value="P:protein transport"/>
    <property type="evidence" value="ECO:0007669"/>
    <property type="project" value="UniProtKB-KW"/>
</dbReference>
<organism evidence="11">
    <name type="scientific">Prasinoderma singulare</name>
    <dbReference type="NCBI Taxonomy" id="676789"/>
    <lineage>
        <taxon>Eukaryota</taxon>
        <taxon>Viridiplantae</taxon>
        <taxon>Prasinodermophyta</taxon>
        <taxon>Prasinodermophyceae</taxon>
        <taxon>Prasinodermales</taxon>
        <taxon>Prasinodermaceae</taxon>
        <taxon>Prasinoderma</taxon>
    </lineage>
</organism>
<evidence type="ECO:0000256" key="3">
    <source>
        <dbReference type="ARBA" id="ARBA00022490"/>
    </source>
</evidence>
<evidence type="ECO:0000256" key="1">
    <source>
        <dbReference type="ARBA" id="ARBA00010516"/>
    </source>
</evidence>
<evidence type="ECO:0000256" key="9">
    <source>
        <dbReference type="RuleBase" id="RU366052"/>
    </source>
</evidence>
<dbReference type="AlphaFoldDB" id="A0A7S3FHC0"/>
<dbReference type="InterPro" id="IPR028565">
    <property type="entry name" value="MHD"/>
</dbReference>
<reference evidence="11" key="1">
    <citation type="submission" date="2021-01" db="EMBL/GenBank/DDBJ databases">
        <authorList>
            <person name="Corre E."/>
            <person name="Pelletier E."/>
            <person name="Niang G."/>
            <person name="Scheremetjew M."/>
            <person name="Finn R."/>
            <person name="Kale V."/>
            <person name="Holt S."/>
            <person name="Cochrane G."/>
            <person name="Meng A."/>
            <person name="Brown T."/>
            <person name="Cohen L."/>
        </authorList>
    </citation>
    <scope>NUCLEOTIDE SEQUENCE</scope>
    <source>
        <strain evidence="11">RCC927</strain>
    </source>
</reference>
<dbReference type="CDD" id="cd09254">
    <property type="entry name" value="AP_delta-COPI_MHD"/>
    <property type="match status" value="1"/>
</dbReference>
<comment type="function">
    <text evidence="8">The coatomer is a cytosolic protein complex that binds to dilysine motifs and reversibly associates with Golgi non-clathrin-coated vesicles, which further mediate biosynthetic protein transport from the ER, via the Golgi up to the trans Golgi network. Coatomer complex is required for budding from Golgi membranes, and is essential for the retrograde Golgi-to-ER transport of dilysine-tagged proteins.</text>
</comment>
<dbReference type="InterPro" id="IPR036168">
    <property type="entry name" value="AP2_Mu_C_sf"/>
</dbReference>
<name>A0A7S3FHC0_9VIRI</name>
<feature type="domain" description="MHD" evidence="10">
    <location>
        <begin position="1"/>
        <end position="228"/>
    </location>
</feature>
<evidence type="ECO:0000256" key="7">
    <source>
        <dbReference type="ARBA" id="ARBA00023329"/>
    </source>
</evidence>
<dbReference type="PANTHER" id="PTHR10121:SF0">
    <property type="entry name" value="COATOMER SUBUNIT DELTA"/>
    <property type="match status" value="1"/>
</dbReference>
<keyword evidence="5 8" id="KW-0653">Protein transport</keyword>
<dbReference type="GO" id="GO:0006890">
    <property type="term" value="P:retrograde vesicle-mediated transport, Golgi to endoplasmic reticulum"/>
    <property type="evidence" value="ECO:0007669"/>
    <property type="project" value="UniProtKB-UniRule"/>
</dbReference>
<evidence type="ECO:0000259" key="10">
    <source>
        <dbReference type="PROSITE" id="PS51072"/>
    </source>
</evidence>
<dbReference type="PANTHER" id="PTHR10121">
    <property type="entry name" value="COATOMER SUBUNIT DELTA"/>
    <property type="match status" value="1"/>
</dbReference>
<dbReference type="InterPro" id="IPR027059">
    <property type="entry name" value="Coatomer_dsu"/>
</dbReference>
<proteinExistence type="inferred from homology"/>
<dbReference type="GO" id="GO:0051645">
    <property type="term" value="P:Golgi localization"/>
    <property type="evidence" value="ECO:0007669"/>
    <property type="project" value="TreeGrafter"/>
</dbReference>
<keyword evidence="3 8" id="KW-0963">Cytoplasm</keyword>
<dbReference type="EMBL" id="HBHY01018817">
    <property type="protein sequence ID" value="CAE0148934.1"/>
    <property type="molecule type" value="Transcribed_RNA"/>
</dbReference>
<comment type="subcellular location">
    <subcellularLocation>
        <location evidence="8 9">Cytoplasm</location>
    </subcellularLocation>
    <subcellularLocation>
        <location evidence="8 9">Cytoplasmic vesicle</location>
        <location evidence="8 9">COPI-coated vesicle membrane</location>
        <topology evidence="8 9">Peripheral membrane protein</topology>
        <orientation evidence="8 9">Cytoplasmic side</orientation>
    </subcellularLocation>
    <subcellularLocation>
        <location evidence="8 9">Golgi apparatus membrane</location>
        <topology evidence="8 9">Peripheral membrane protein</topology>
        <orientation evidence="8 9">Cytoplasmic side</orientation>
    </subcellularLocation>
</comment>
<dbReference type="GO" id="GO:0000139">
    <property type="term" value="C:Golgi membrane"/>
    <property type="evidence" value="ECO:0007669"/>
    <property type="project" value="UniProtKB-SubCell"/>
</dbReference>
<dbReference type="GO" id="GO:0030126">
    <property type="term" value="C:COPI vesicle coat"/>
    <property type="evidence" value="ECO:0007669"/>
    <property type="project" value="UniProtKB-UniRule"/>
</dbReference>
<evidence type="ECO:0000256" key="4">
    <source>
        <dbReference type="ARBA" id="ARBA00022892"/>
    </source>
</evidence>
<dbReference type="Gene3D" id="2.60.40.1170">
    <property type="entry name" value="Mu homology domain, subdomain B"/>
    <property type="match status" value="1"/>
</dbReference>
<dbReference type="Pfam" id="PF00928">
    <property type="entry name" value="Adap_comp_sub"/>
    <property type="match status" value="1"/>
</dbReference>
<evidence type="ECO:0000256" key="6">
    <source>
        <dbReference type="ARBA" id="ARBA00023034"/>
    </source>
</evidence>
<dbReference type="PROSITE" id="PS51072">
    <property type="entry name" value="MHD"/>
    <property type="match status" value="1"/>
</dbReference>
<evidence type="ECO:0000256" key="2">
    <source>
        <dbReference type="ARBA" id="ARBA00022448"/>
    </source>
</evidence>
<sequence>MTRDGALNSMEVQGTMTLEVYQEDSACVRVHVEQGEACAGFQLKTHPNIDKKLFSGEGVLGLKQPDRPFPIGTALGVLKWRRQTSDESAVPLTINCWPSVSGSETYVNVEYETDGSRDLHNTVIAIPIPPCRDPPQVTQVDGDYRYDARQGVLFWDVGLIDASNTTGSMEIVLATQADESSVFPITCNFDSVSTFIDLAVTKIVGTADEAPVKYGGATRVIVDSYSIE</sequence>
<keyword evidence="7 8" id="KW-0968">Cytoplasmic vesicle</keyword>
<protein>
    <recommendedName>
        <fullName evidence="8">Coatomer subunit delta</fullName>
    </recommendedName>
</protein>
<evidence type="ECO:0000256" key="5">
    <source>
        <dbReference type="ARBA" id="ARBA00022927"/>
    </source>
</evidence>
<keyword evidence="8" id="KW-0472">Membrane</keyword>